<dbReference type="AlphaFoldDB" id="A0AAD6CY54"/>
<evidence type="ECO:0000313" key="2">
    <source>
        <dbReference type="Proteomes" id="UP001220324"/>
    </source>
</evidence>
<keyword evidence="2" id="KW-1185">Reference proteome</keyword>
<accession>A0AAD6CY54</accession>
<protein>
    <submittedName>
        <fullName evidence="1">Uncharacterized protein</fullName>
    </submittedName>
</protein>
<comment type="caution">
    <text evidence="1">The sequence shown here is derived from an EMBL/GenBank/DDBJ whole genome shotgun (WGS) entry which is preliminary data.</text>
</comment>
<sequence>MAEMGMEFVMALEDPCRPHLELHLDKPNGHALLTTATLIAPQHQQHFPHTAPNQTQQCHTAQNPHTIFEKLLALSGQLVVEDELSPIQAWYYILQQSWASKLDSRKLSKLSASLLKLIKCHGYVVS</sequence>
<reference evidence="1 2" key="1">
    <citation type="journal article" date="2023" name="IMA Fungus">
        <title>Comparative genomic study of the Penicillium genus elucidates a diverse pangenome and 15 lateral gene transfer events.</title>
        <authorList>
            <person name="Petersen C."/>
            <person name="Sorensen T."/>
            <person name="Nielsen M.R."/>
            <person name="Sondergaard T.E."/>
            <person name="Sorensen J.L."/>
            <person name="Fitzpatrick D.A."/>
            <person name="Frisvad J.C."/>
            <person name="Nielsen K.L."/>
        </authorList>
    </citation>
    <scope>NUCLEOTIDE SEQUENCE [LARGE SCALE GENOMIC DNA]</scope>
    <source>
        <strain evidence="1 2">IBT 35679</strain>
    </source>
</reference>
<name>A0AAD6CY54_9EURO</name>
<proteinExistence type="predicted"/>
<dbReference type="EMBL" id="JAQIZZ010000003">
    <property type="protein sequence ID" value="KAJ5545572.1"/>
    <property type="molecule type" value="Genomic_DNA"/>
</dbReference>
<gene>
    <name evidence="1" type="ORF">N7494_003157</name>
</gene>
<evidence type="ECO:0000313" key="1">
    <source>
        <dbReference type="EMBL" id="KAJ5545572.1"/>
    </source>
</evidence>
<organism evidence="1 2">
    <name type="scientific">Penicillium frequentans</name>
    <dbReference type="NCBI Taxonomy" id="3151616"/>
    <lineage>
        <taxon>Eukaryota</taxon>
        <taxon>Fungi</taxon>
        <taxon>Dikarya</taxon>
        <taxon>Ascomycota</taxon>
        <taxon>Pezizomycotina</taxon>
        <taxon>Eurotiomycetes</taxon>
        <taxon>Eurotiomycetidae</taxon>
        <taxon>Eurotiales</taxon>
        <taxon>Aspergillaceae</taxon>
        <taxon>Penicillium</taxon>
    </lineage>
</organism>
<dbReference type="Proteomes" id="UP001220324">
    <property type="component" value="Unassembled WGS sequence"/>
</dbReference>